<reference evidence="1 2" key="1">
    <citation type="submission" date="2007-11" db="EMBL/GenBank/DDBJ databases">
        <title>Draft genome sequence of Bacteroides stercoris(ATCC 43183).</title>
        <authorList>
            <person name="Sudarsanam P."/>
            <person name="Ley R."/>
            <person name="Guruge J."/>
            <person name="Turnbaugh P.J."/>
            <person name="Mahowald M."/>
            <person name="Liep D."/>
            <person name="Gordon J."/>
        </authorList>
    </citation>
    <scope>NUCLEOTIDE SEQUENCE [LARGE SCALE GENOMIC DNA]</scope>
    <source>
        <strain evidence="1 2">ATCC 43183</strain>
    </source>
</reference>
<evidence type="ECO:0000313" key="2">
    <source>
        <dbReference type="Proteomes" id="UP000004713"/>
    </source>
</evidence>
<comment type="caution">
    <text evidence="1">The sequence shown here is derived from an EMBL/GenBank/DDBJ whole genome shotgun (WGS) entry which is preliminary data.</text>
</comment>
<gene>
    <name evidence="1" type="ORF">BACSTE_02428</name>
</gene>
<evidence type="ECO:0000313" key="1">
    <source>
        <dbReference type="EMBL" id="EDS14740.1"/>
    </source>
</evidence>
<proteinExistence type="predicted"/>
<dbReference type="HOGENOM" id="CLU_3305060_0_0_10"/>
<protein>
    <submittedName>
        <fullName evidence="1">Uncharacterized protein</fullName>
    </submittedName>
</protein>
<organism evidence="1 2">
    <name type="scientific">Bacteroides stercoris ATCC 43183</name>
    <dbReference type="NCBI Taxonomy" id="449673"/>
    <lineage>
        <taxon>Bacteria</taxon>
        <taxon>Pseudomonadati</taxon>
        <taxon>Bacteroidota</taxon>
        <taxon>Bacteroidia</taxon>
        <taxon>Bacteroidales</taxon>
        <taxon>Bacteroidaceae</taxon>
        <taxon>Bacteroides</taxon>
    </lineage>
</organism>
<dbReference type="EMBL" id="ABFZ02000020">
    <property type="protein sequence ID" value="EDS14740.1"/>
    <property type="molecule type" value="Genomic_DNA"/>
</dbReference>
<reference evidence="1 2" key="2">
    <citation type="submission" date="2007-11" db="EMBL/GenBank/DDBJ databases">
        <authorList>
            <person name="Fulton L."/>
            <person name="Clifton S."/>
            <person name="Fulton B."/>
            <person name="Xu J."/>
            <person name="Minx P."/>
            <person name="Pepin K.H."/>
            <person name="Johnson M."/>
            <person name="Thiruvilangam P."/>
            <person name="Bhonagiri V."/>
            <person name="Nash W.E."/>
            <person name="Mardis E.R."/>
            <person name="Wilson R.K."/>
        </authorList>
    </citation>
    <scope>NUCLEOTIDE SEQUENCE [LARGE SCALE GENOMIC DNA]</scope>
    <source>
        <strain evidence="1 2">ATCC 43183</strain>
    </source>
</reference>
<dbReference type="Proteomes" id="UP000004713">
    <property type="component" value="Unassembled WGS sequence"/>
</dbReference>
<name>B0NSG4_BACSE</name>
<sequence length="39" mass="4365">MWEYKTGRQTYIKLSRERYGFEICSSGCLLPFCVGGAGG</sequence>
<accession>B0NSG4</accession>
<dbReference type="AlphaFoldDB" id="B0NSG4"/>